<feature type="compositionally biased region" description="Basic and acidic residues" evidence="1">
    <location>
        <begin position="428"/>
        <end position="448"/>
    </location>
</feature>
<accession>A0A7S3P7I5</accession>
<feature type="compositionally biased region" description="Acidic residues" evidence="1">
    <location>
        <begin position="166"/>
        <end position="176"/>
    </location>
</feature>
<feature type="compositionally biased region" description="Basic and acidic residues" evidence="1">
    <location>
        <begin position="114"/>
        <end position="130"/>
    </location>
</feature>
<feature type="region of interest" description="Disordered" evidence="1">
    <location>
        <begin position="525"/>
        <end position="557"/>
    </location>
</feature>
<feature type="compositionally biased region" description="Basic and acidic residues" evidence="1">
    <location>
        <begin position="462"/>
        <end position="480"/>
    </location>
</feature>
<dbReference type="AlphaFoldDB" id="A0A7S3P7I5"/>
<dbReference type="Gene3D" id="2.20.70.10">
    <property type="match status" value="1"/>
</dbReference>
<evidence type="ECO:0000256" key="1">
    <source>
        <dbReference type="SAM" id="MobiDB-lite"/>
    </source>
</evidence>
<proteinExistence type="predicted"/>
<evidence type="ECO:0000259" key="2">
    <source>
        <dbReference type="PROSITE" id="PS50020"/>
    </source>
</evidence>
<feature type="compositionally biased region" description="Polar residues" evidence="1">
    <location>
        <begin position="269"/>
        <end position="306"/>
    </location>
</feature>
<feature type="compositionally biased region" description="Basic and acidic residues" evidence="1">
    <location>
        <begin position="527"/>
        <end position="549"/>
    </location>
</feature>
<feature type="compositionally biased region" description="Basic and acidic residues" evidence="1">
    <location>
        <begin position="342"/>
        <end position="357"/>
    </location>
</feature>
<reference evidence="3" key="1">
    <citation type="submission" date="2021-01" db="EMBL/GenBank/DDBJ databases">
        <authorList>
            <person name="Corre E."/>
            <person name="Pelletier E."/>
            <person name="Niang G."/>
            <person name="Scheremetjew M."/>
            <person name="Finn R."/>
            <person name="Kale V."/>
            <person name="Holt S."/>
            <person name="Cochrane G."/>
            <person name="Meng A."/>
            <person name="Brown T."/>
            <person name="Cohen L."/>
        </authorList>
    </citation>
    <scope>NUCLEOTIDE SEQUENCE</scope>
    <source>
        <strain evidence="3">CCMP127</strain>
    </source>
</reference>
<dbReference type="EMBL" id="HBIM01020034">
    <property type="protein sequence ID" value="CAE0418204.1"/>
    <property type="molecule type" value="Transcribed_RNA"/>
</dbReference>
<feature type="region of interest" description="Disordered" evidence="1">
    <location>
        <begin position="428"/>
        <end position="480"/>
    </location>
</feature>
<dbReference type="CDD" id="cd00201">
    <property type="entry name" value="WW"/>
    <property type="match status" value="1"/>
</dbReference>
<protein>
    <recommendedName>
        <fullName evidence="2">WW domain-containing protein</fullName>
    </recommendedName>
</protein>
<feature type="compositionally biased region" description="Polar residues" evidence="1">
    <location>
        <begin position="325"/>
        <end position="338"/>
    </location>
</feature>
<dbReference type="SUPFAM" id="SSF51045">
    <property type="entry name" value="WW domain"/>
    <property type="match status" value="1"/>
</dbReference>
<sequence length="557" mass="63236">MNPMAFLFSYMDRACTAPSEKPGINKAYSFVPEWGMAPSRDDRDKREYDDSAFVSDEECDETLQPARASTRAVKDEIHENFEMVLEDLASTEEDLAHQKQQRNWMGAMNFRKNADKAEKRETEERNEKRASHQIAADDAESAGAVKGGPERIISPLTMEEEKKEEEILELDSDNDEEPTKGPSGARKMGNKILMSFRRLKKPKGDLPPVSEGEEFDEGAPSETSGFKVRVPETNKALSETDLIGDDVVQDIYRDLEATIDPTTRPPELVQTQQQKTPNPLSTDNRAESPLSQSTVHSEMPSKGQTRSTDDENEEDSTYPDGHGNNMLTSIMSLLNGGNQKEMPPEVRKIPDKGDIPKSKSWVDQFRLTLSDDTYDTPPASSAKRQEANDRQQMASQQKMLWREVSDPKTGRPYYYHRITREVTWKKPQEMTEYEESRKGTEKGNDRRLVSVLSDGDLAAAAARDEKSRSEAAMRKKNARDFDPDIWAVKEQIVKLLQTMEPPDGSSVEEVLKQYEGREELLLQQLRNMKEARPFDEPVASDEKKRSEYKKVRKGKVA</sequence>
<name>A0A7S3P7I5_9STRA</name>
<organism evidence="3">
    <name type="scientific">Amphora coffeiformis</name>
    <dbReference type="NCBI Taxonomy" id="265554"/>
    <lineage>
        <taxon>Eukaryota</taxon>
        <taxon>Sar</taxon>
        <taxon>Stramenopiles</taxon>
        <taxon>Ochrophyta</taxon>
        <taxon>Bacillariophyta</taxon>
        <taxon>Bacillariophyceae</taxon>
        <taxon>Bacillariophycidae</taxon>
        <taxon>Thalassiophysales</taxon>
        <taxon>Catenulaceae</taxon>
        <taxon>Amphora</taxon>
    </lineage>
</organism>
<dbReference type="InterPro" id="IPR036020">
    <property type="entry name" value="WW_dom_sf"/>
</dbReference>
<evidence type="ECO:0000313" key="3">
    <source>
        <dbReference type="EMBL" id="CAE0418204.1"/>
    </source>
</evidence>
<feature type="domain" description="WW" evidence="2">
    <location>
        <begin position="401"/>
        <end position="429"/>
    </location>
</feature>
<dbReference type="PROSITE" id="PS50020">
    <property type="entry name" value="WW_DOMAIN_2"/>
    <property type="match status" value="1"/>
</dbReference>
<dbReference type="SMART" id="SM00456">
    <property type="entry name" value="WW"/>
    <property type="match status" value="1"/>
</dbReference>
<dbReference type="InterPro" id="IPR001202">
    <property type="entry name" value="WW_dom"/>
</dbReference>
<feature type="region of interest" description="Disordered" evidence="1">
    <location>
        <begin position="114"/>
        <end position="404"/>
    </location>
</feature>
<gene>
    <name evidence="3" type="ORF">ACOF00016_LOCUS15090</name>
</gene>
<dbReference type="Pfam" id="PF00397">
    <property type="entry name" value="WW"/>
    <property type="match status" value="1"/>
</dbReference>